<dbReference type="VEuPathDB" id="FungiDB:PSTT_16624"/>
<gene>
    <name evidence="3" type="ORF">PSTT_16624</name>
</gene>
<protein>
    <submittedName>
        <fullName evidence="3">Uncharacterized protein</fullName>
    </submittedName>
</protein>
<evidence type="ECO:0000313" key="4">
    <source>
        <dbReference type="Proteomes" id="UP000239156"/>
    </source>
</evidence>
<keyword evidence="2" id="KW-0472">Membrane</keyword>
<evidence type="ECO:0000313" key="3">
    <source>
        <dbReference type="EMBL" id="POV94845.1"/>
    </source>
</evidence>
<dbReference type="Proteomes" id="UP000239156">
    <property type="component" value="Unassembled WGS sequence"/>
</dbReference>
<sequence length="127" mass="14121">MIDQPTQTLAQDSCEHSHQESERQSVTLKDQDEYIDGKPYNTLLKLQMKTKLHTTPLIVVYMMVLMVATGKIIMKKPILKITITTTYSNCDDGGAYSNGYDGGGYKDFDDGGGYKNFGDGGYGLNYD</sequence>
<evidence type="ECO:0000256" key="2">
    <source>
        <dbReference type="SAM" id="Phobius"/>
    </source>
</evidence>
<dbReference type="EMBL" id="PKSL01000385">
    <property type="protein sequence ID" value="POV94845.1"/>
    <property type="molecule type" value="Genomic_DNA"/>
</dbReference>
<keyword evidence="4" id="KW-1185">Reference proteome</keyword>
<feature type="compositionally biased region" description="Polar residues" evidence="1">
    <location>
        <begin position="1"/>
        <end position="11"/>
    </location>
</feature>
<proteinExistence type="predicted"/>
<evidence type="ECO:0000256" key="1">
    <source>
        <dbReference type="SAM" id="MobiDB-lite"/>
    </source>
</evidence>
<feature type="region of interest" description="Disordered" evidence="1">
    <location>
        <begin position="1"/>
        <end position="28"/>
    </location>
</feature>
<keyword evidence="2" id="KW-0812">Transmembrane</keyword>
<keyword evidence="2" id="KW-1133">Transmembrane helix</keyword>
<accession>A0A2S4UC28</accession>
<reference evidence="3" key="1">
    <citation type="submission" date="2017-12" db="EMBL/GenBank/DDBJ databases">
        <title>Gene loss provides genomic basis for host adaptation in cereal stripe rust fungi.</title>
        <authorList>
            <person name="Xia C."/>
        </authorList>
    </citation>
    <scope>NUCLEOTIDE SEQUENCE [LARGE SCALE GENOMIC DNA]</scope>
    <source>
        <strain evidence="3">93-210</strain>
    </source>
</reference>
<feature type="compositionally biased region" description="Basic and acidic residues" evidence="1">
    <location>
        <begin position="13"/>
        <end position="28"/>
    </location>
</feature>
<dbReference type="AlphaFoldDB" id="A0A2S4UC28"/>
<comment type="caution">
    <text evidence="3">The sequence shown here is derived from an EMBL/GenBank/DDBJ whole genome shotgun (WGS) entry which is preliminary data.</text>
</comment>
<organism evidence="3 4">
    <name type="scientific">Puccinia striiformis</name>
    <dbReference type="NCBI Taxonomy" id="27350"/>
    <lineage>
        <taxon>Eukaryota</taxon>
        <taxon>Fungi</taxon>
        <taxon>Dikarya</taxon>
        <taxon>Basidiomycota</taxon>
        <taxon>Pucciniomycotina</taxon>
        <taxon>Pucciniomycetes</taxon>
        <taxon>Pucciniales</taxon>
        <taxon>Pucciniaceae</taxon>
        <taxon>Puccinia</taxon>
    </lineage>
</organism>
<name>A0A2S4UC28_9BASI</name>
<feature type="transmembrane region" description="Helical" evidence="2">
    <location>
        <begin position="54"/>
        <end position="74"/>
    </location>
</feature>